<dbReference type="AlphaFoldDB" id="A0A0M9WBX2"/>
<sequence length="174" mass="19314">MLRALRNFTIHRYGRPGSCLSITCRGASITQEELFAYTNGYFLANEEYQLSRRYVRFNVDELCNTTATVGGKSSQVTAIDKMEGGFSKAFLMRKENRSEVVAKILCHIAGPPTLTIAGEVGALEYIRKHTSIPVPRVLAWSSNNSNIVGAEYIIIEKAAGVLLFQVWDSITESD</sequence>
<accession>A0A0M9WBX2</accession>
<dbReference type="SUPFAM" id="SSF56112">
    <property type="entry name" value="Protein kinase-like (PK-like)"/>
    <property type="match status" value="1"/>
</dbReference>
<evidence type="ECO:0000256" key="6">
    <source>
        <dbReference type="ARBA" id="ARBA00031849"/>
    </source>
</evidence>
<evidence type="ECO:0000256" key="1">
    <source>
        <dbReference type="ARBA" id="ARBA00004173"/>
    </source>
</evidence>
<evidence type="ECO:0000256" key="2">
    <source>
        <dbReference type="ARBA" id="ARBA00005543"/>
    </source>
</evidence>
<comment type="subcellular location">
    <subcellularLocation>
        <location evidence="1">Mitochondrion</location>
    </subcellularLocation>
</comment>
<evidence type="ECO:0000313" key="7">
    <source>
        <dbReference type="EMBL" id="KOS39009.1"/>
    </source>
</evidence>
<keyword evidence="4" id="KW-0809">Transit peptide</keyword>
<dbReference type="Proteomes" id="UP000037696">
    <property type="component" value="Unassembled WGS sequence"/>
</dbReference>
<gene>
    <name evidence="7" type="ORF">ACN38_g10170</name>
</gene>
<name>A0A0M9WBX2_9EURO</name>
<dbReference type="EMBL" id="LHQQ01000224">
    <property type="protein sequence ID" value="KOS39009.1"/>
    <property type="molecule type" value="Genomic_DNA"/>
</dbReference>
<keyword evidence="5" id="KW-0496">Mitochondrion</keyword>
<dbReference type="GO" id="GO:0005739">
    <property type="term" value="C:mitochondrion"/>
    <property type="evidence" value="ECO:0007669"/>
    <property type="project" value="UniProtKB-SubCell"/>
</dbReference>
<dbReference type="InterPro" id="IPR051035">
    <property type="entry name" value="Mito_inheritance_9"/>
</dbReference>
<evidence type="ECO:0000256" key="5">
    <source>
        <dbReference type="ARBA" id="ARBA00023128"/>
    </source>
</evidence>
<evidence type="ECO:0000256" key="3">
    <source>
        <dbReference type="ARBA" id="ARBA00016197"/>
    </source>
</evidence>
<protein>
    <recommendedName>
        <fullName evidence="3">Altered inheritance of mitochondria protein 9, mitochondrial</fullName>
    </recommendedName>
    <alternativeName>
        <fullName evidence="6">Found in mitochondrial proteome protein 29</fullName>
    </alternativeName>
</protein>
<dbReference type="PANTHER" id="PTHR36091:SF1">
    <property type="entry name" value="ALTERED INHERITANCE OF MITOCHONDRIA PROTEIN 9, MITOCHONDRIAL"/>
    <property type="match status" value="1"/>
</dbReference>
<comment type="similarity">
    <text evidence="2">Belongs to the AIM9 family.</text>
</comment>
<keyword evidence="8" id="KW-1185">Reference proteome</keyword>
<evidence type="ECO:0000256" key="4">
    <source>
        <dbReference type="ARBA" id="ARBA00022946"/>
    </source>
</evidence>
<organism evidence="7 8">
    <name type="scientific">Penicillium nordicum</name>
    <dbReference type="NCBI Taxonomy" id="229535"/>
    <lineage>
        <taxon>Eukaryota</taxon>
        <taxon>Fungi</taxon>
        <taxon>Dikarya</taxon>
        <taxon>Ascomycota</taxon>
        <taxon>Pezizomycotina</taxon>
        <taxon>Eurotiomycetes</taxon>
        <taxon>Eurotiomycetidae</taxon>
        <taxon>Eurotiales</taxon>
        <taxon>Aspergillaceae</taxon>
        <taxon>Penicillium</taxon>
    </lineage>
</organism>
<proteinExistence type="inferred from homology"/>
<dbReference type="OrthoDB" id="2906425at2759"/>
<dbReference type="PANTHER" id="PTHR36091">
    <property type="entry name" value="ALTERED INHERITANCE OF MITOCHONDRIA PROTEIN 9, MITOCHONDRIAL"/>
    <property type="match status" value="1"/>
</dbReference>
<evidence type="ECO:0000313" key="8">
    <source>
        <dbReference type="Proteomes" id="UP000037696"/>
    </source>
</evidence>
<reference evidence="7 8" key="1">
    <citation type="submission" date="2015-08" db="EMBL/GenBank/DDBJ databases">
        <title>Genome sequencing of Penicillium nordicum.</title>
        <authorList>
            <person name="Nguyen H.D."/>
            <person name="Seifert K.A."/>
        </authorList>
    </citation>
    <scope>NUCLEOTIDE SEQUENCE [LARGE SCALE GENOMIC DNA]</scope>
    <source>
        <strain evidence="7 8">DAOMC 185683</strain>
    </source>
</reference>
<comment type="caution">
    <text evidence="7">The sequence shown here is derived from an EMBL/GenBank/DDBJ whole genome shotgun (WGS) entry which is preliminary data.</text>
</comment>
<dbReference type="InterPro" id="IPR011009">
    <property type="entry name" value="Kinase-like_dom_sf"/>
</dbReference>